<dbReference type="OrthoDB" id="9793412at2"/>
<reference evidence="4 5" key="1">
    <citation type="journal article" date="2012" name="J. Bacteriol.">
        <title>Complete genome sequences of Methylophaga sp. strain JAM1 and Methylophaga sp. strain JAM7.</title>
        <authorList>
            <person name="Villeneuve C."/>
            <person name="Martineau C."/>
            <person name="Mauffrey F."/>
            <person name="Villemur R."/>
        </authorList>
    </citation>
    <scope>NUCLEOTIDE SEQUENCE [LARGE SCALE GENOMIC DNA]</scope>
    <source>
        <strain evidence="4 5">JAM7</strain>
    </source>
</reference>
<dbReference type="STRING" id="754477.Q7C_1318"/>
<keyword evidence="5" id="KW-1185">Reference proteome</keyword>
<evidence type="ECO:0000313" key="4">
    <source>
        <dbReference type="EMBL" id="AFJ02468.1"/>
    </source>
</evidence>
<dbReference type="Proteomes" id="UP000009145">
    <property type="component" value="Chromosome"/>
</dbReference>
<proteinExistence type="inferred from homology"/>
<evidence type="ECO:0000259" key="3">
    <source>
        <dbReference type="Pfam" id="PF18912"/>
    </source>
</evidence>
<organism evidence="4 5">
    <name type="scientific">Methylophaga frappieri (strain ATCC BAA-2434 / DSM 25690 / JAM7)</name>
    <dbReference type="NCBI Taxonomy" id="754477"/>
    <lineage>
        <taxon>Bacteria</taxon>
        <taxon>Pseudomonadati</taxon>
        <taxon>Pseudomonadota</taxon>
        <taxon>Gammaproteobacteria</taxon>
        <taxon>Thiotrichales</taxon>
        <taxon>Piscirickettsiaceae</taxon>
        <taxon>Methylophaga</taxon>
    </lineage>
</organism>
<dbReference type="HOGENOM" id="CLU_054549_0_0_6"/>
<dbReference type="InterPro" id="IPR044005">
    <property type="entry name" value="DZR_2"/>
</dbReference>
<dbReference type="CDD" id="cd06223">
    <property type="entry name" value="PRTases_typeI"/>
    <property type="match status" value="1"/>
</dbReference>
<gene>
    <name evidence="4" type="ordered locus">Q7C_1318</name>
</gene>
<dbReference type="InterPro" id="IPR051910">
    <property type="entry name" value="ComF/GntX_DNA_util-trans"/>
</dbReference>
<dbReference type="Gene3D" id="3.40.50.2020">
    <property type="match status" value="1"/>
</dbReference>
<dbReference type="RefSeq" id="WP_014703888.1">
    <property type="nucleotide sequence ID" value="NC_017856.1"/>
</dbReference>
<evidence type="ECO:0000259" key="2">
    <source>
        <dbReference type="Pfam" id="PF00156"/>
    </source>
</evidence>
<dbReference type="eggNOG" id="COG1040">
    <property type="taxonomic scope" value="Bacteria"/>
</dbReference>
<protein>
    <submittedName>
        <fullName evidence="4">Competence protein F</fullName>
    </submittedName>
</protein>
<dbReference type="KEGG" id="mec:Q7C_1318"/>
<feature type="domain" description="Double zinc ribbon" evidence="3">
    <location>
        <begin position="42"/>
        <end position="93"/>
    </location>
</feature>
<dbReference type="SUPFAM" id="SSF53271">
    <property type="entry name" value="PRTase-like"/>
    <property type="match status" value="1"/>
</dbReference>
<dbReference type="AlphaFoldDB" id="I1YHS5"/>
<dbReference type="EMBL" id="CP003380">
    <property type="protein sequence ID" value="AFJ02468.1"/>
    <property type="molecule type" value="Genomic_DNA"/>
</dbReference>
<sequence length="266" mass="29853">MTDDGSRFCDSLGHGLFQLNGLTGMAKDFIATTAHRLRRLYNIWMPNPCFLCHAPAGAQIICNDCLADLPHTSTACLRCAAPLPNNGVCGACQQSPPPQDTTLAALYYIWPADKLVTAYKFRSQLALQPLFAQLLFEKVRRSGHDLPHLILPIPLHTSRLRYRGYNQATDISQRLGRLLNRPVANHLLQRVRATQPQSNLAFSQRRRNLRNAFQCQPLTAAQQQHVVLIDDVYTTGHTVSEAARCLRKAGVKRLDVWTIARAIRHD</sequence>
<dbReference type="Pfam" id="PF18912">
    <property type="entry name" value="DZR_2"/>
    <property type="match status" value="1"/>
</dbReference>
<accession>I1YHS5</accession>
<name>I1YHS5_METFJ</name>
<comment type="similarity">
    <text evidence="1">Belongs to the ComF/GntX family.</text>
</comment>
<dbReference type="PATRIC" id="fig|754477.3.peg.1299"/>
<dbReference type="PANTHER" id="PTHR47505:SF1">
    <property type="entry name" value="DNA UTILIZATION PROTEIN YHGH"/>
    <property type="match status" value="1"/>
</dbReference>
<evidence type="ECO:0000313" key="5">
    <source>
        <dbReference type="Proteomes" id="UP000009145"/>
    </source>
</evidence>
<dbReference type="PANTHER" id="PTHR47505">
    <property type="entry name" value="DNA UTILIZATION PROTEIN YHGH"/>
    <property type="match status" value="1"/>
</dbReference>
<evidence type="ECO:0000256" key="1">
    <source>
        <dbReference type="ARBA" id="ARBA00008007"/>
    </source>
</evidence>
<feature type="domain" description="Phosphoribosyltransferase" evidence="2">
    <location>
        <begin position="212"/>
        <end position="260"/>
    </location>
</feature>
<dbReference type="InterPro" id="IPR000836">
    <property type="entry name" value="PRTase_dom"/>
</dbReference>
<dbReference type="InterPro" id="IPR029057">
    <property type="entry name" value="PRTase-like"/>
</dbReference>
<dbReference type="Pfam" id="PF00156">
    <property type="entry name" value="Pribosyltran"/>
    <property type="match status" value="1"/>
</dbReference>